<dbReference type="EMBL" id="JACHMY010000001">
    <property type="protein sequence ID" value="MBB5839512.1"/>
    <property type="molecule type" value="Genomic_DNA"/>
</dbReference>
<protein>
    <submittedName>
        <fullName evidence="2">Transglutaminase-like putative cysteine protease</fullName>
    </submittedName>
</protein>
<keyword evidence="2" id="KW-0378">Hydrolase</keyword>
<keyword evidence="3" id="KW-1185">Reference proteome</keyword>
<evidence type="ECO:0000313" key="2">
    <source>
        <dbReference type="EMBL" id="MBB5839512.1"/>
    </source>
</evidence>
<sequence>MNDFLASDAVIDATHPAITETAARLRRDRPGTTDFARAAFEFTRDEVKHSMDIGDPRPTVAASEVLAHGAGLCHGKAHLLTALLRAEGVPAGICYQRLADGKGGFFLHGLTAVQLDGIWYRQDPRGDKPGVTTAFSLSDERLAYTPDPSQGEADLPGVFATPDPGLVAALRSTDDVIALVANGGLPGDLS</sequence>
<dbReference type="PANTHER" id="PTHR33490">
    <property type="entry name" value="BLR5614 PROTEIN-RELATED"/>
    <property type="match status" value="1"/>
</dbReference>
<name>A0A7W9JCA0_9ACTN</name>
<dbReference type="Gene3D" id="3.10.620.30">
    <property type="match status" value="1"/>
</dbReference>
<gene>
    <name evidence="2" type="ORF">HDA39_006246</name>
</gene>
<reference evidence="2 3" key="1">
    <citation type="submission" date="2020-08" db="EMBL/GenBank/DDBJ databases">
        <title>Sequencing the genomes of 1000 actinobacteria strains.</title>
        <authorList>
            <person name="Klenk H.-P."/>
        </authorList>
    </citation>
    <scope>NUCLEOTIDE SEQUENCE [LARGE SCALE GENOMIC DNA]</scope>
    <source>
        <strain evidence="2 3">DSM 28967</strain>
    </source>
</reference>
<proteinExistence type="predicted"/>
<dbReference type="GO" id="GO:0006508">
    <property type="term" value="P:proteolysis"/>
    <property type="evidence" value="ECO:0007669"/>
    <property type="project" value="UniProtKB-KW"/>
</dbReference>
<dbReference type="InterPro" id="IPR002931">
    <property type="entry name" value="Transglutaminase-like"/>
</dbReference>
<keyword evidence="2" id="KW-0645">Protease</keyword>
<dbReference type="Proteomes" id="UP000549971">
    <property type="component" value="Unassembled WGS sequence"/>
</dbReference>
<accession>A0A7W9JCA0</accession>
<dbReference type="InterPro" id="IPR038765">
    <property type="entry name" value="Papain-like_cys_pep_sf"/>
</dbReference>
<feature type="domain" description="Transglutaminase-like" evidence="1">
    <location>
        <begin position="21"/>
        <end position="124"/>
    </location>
</feature>
<dbReference type="AlphaFoldDB" id="A0A7W9JCA0"/>
<comment type="caution">
    <text evidence="2">The sequence shown here is derived from an EMBL/GenBank/DDBJ whole genome shotgun (WGS) entry which is preliminary data.</text>
</comment>
<evidence type="ECO:0000259" key="1">
    <source>
        <dbReference type="Pfam" id="PF01841"/>
    </source>
</evidence>
<dbReference type="RefSeq" id="WP_184801237.1">
    <property type="nucleotide sequence ID" value="NZ_JACHMY010000001.1"/>
</dbReference>
<dbReference type="GO" id="GO:0008233">
    <property type="term" value="F:peptidase activity"/>
    <property type="evidence" value="ECO:0007669"/>
    <property type="project" value="UniProtKB-KW"/>
</dbReference>
<dbReference type="SUPFAM" id="SSF54001">
    <property type="entry name" value="Cysteine proteinases"/>
    <property type="match status" value="1"/>
</dbReference>
<evidence type="ECO:0000313" key="3">
    <source>
        <dbReference type="Proteomes" id="UP000549971"/>
    </source>
</evidence>
<dbReference type="PANTHER" id="PTHR33490:SF3">
    <property type="entry name" value="CONSERVED INTEGRAL MEMBRANE PROTEIN"/>
    <property type="match status" value="1"/>
</dbReference>
<organism evidence="2 3">
    <name type="scientific">Kribbella italica</name>
    <dbReference type="NCBI Taxonomy" id="1540520"/>
    <lineage>
        <taxon>Bacteria</taxon>
        <taxon>Bacillati</taxon>
        <taxon>Actinomycetota</taxon>
        <taxon>Actinomycetes</taxon>
        <taxon>Propionibacteriales</taxon>
        <taxon>Kribbellaceae</taxon>
        <taxon>Kribbella</taxon>
    </lineage>
</organism>
<dbReference type="Pfam" id="PF01841">
    <property type="entry name" value="Transglut_core"/>
    <property type="match status" value="1"/>
</dbReference>